<dbReference type="InterPro" id="IPR007271">
    <property type="entry name" value="Nuc_sug_transpt"/>
</dbReference>
<comment type="caution">
    <text evidence="7">The sequence shown here is derived from an EMBL/GenBank/DDBJ whole genome shotgun (WGS) entry which is preliminary data.</text>
</comment>
<evidence type="ECO:0008006" key="9">
    <source>
        <dbReference type="Google" id="ProtNLM"/>
    </source>
</evidence>
<proteinExistence type="predicted"/>
<dbReference type="PIRSF" id="PIRSF005799">
    <property type="entry name" value="UDP-gal_transpt"/>
    <property type="match status" value="1"/>
</dbReference>
<dbReference type="PANTHER" id="PTHR10231">
    <property type="entry name" value="NUCLEOTIDE-SUGAR TRANSMEMBRANE TRANSPORTER"/>
    <property type="match status" value="1"/>
</dbReference>
<feature type="transmembrane region" description="Helical" evidence="6">
    <location>
        <begin position="71"/>
        <end position="91"/>
    </location>
</feature>
<feature type="transmembrane region" description="Helical" evidence="6">
    <location>
        <begin position="259"/>
        <end position="282"/>
    </location>
</feature>
<name>A0AB34IPJ4_PRYPA</name>
<evidence type="ECO:0000256" key="1">
    <source>
        <dbReference type="ARBA" id="ARBA00004141"/>
    </source>
</evidence>
<evidence type="ECO:0000256" key="4">
    <source>
        <dbReference type="ARBA" id="ARBA00023136"/>
    </source>
</evidence>
<dbReference type="GO" id="GO:0015165">
    <property type="term" value="F:pyrimidine nucleotide-sugar transmembrane transporter activity"/>
    <property type="evidence" value="ECO:0007669"/>
    <property type="project" value="InterPro"/>
</dbReference>
<feature type="transmembrane region" description="Helical" evidence="6">
    <location>
        <begin position="294"/>
        <end position="312"/>
    </location>
</feature>
<dbReference type="NCBIfam" id="TIGR00803">
    <property type="entry name" value="nst"/>
    <property type="match status" value="1"/>
</dbReference>
<comment type="subcellular location">
    <subcellularLocation>
        <location evidence="1">Membrane</location>
        <topology evidence="1">Multi-pass membrane protein</topology>
    </subcellularLocation>
</comment>
<keyword evidence="2 6" id="KW-0812">Transmembrane</keyword>
<dbReference type="InterPro" id="IPR037185">
    <property type="entry name" value="EmrE-like"/>
</dbReference>
<feature type="transmembrane region" description="Helical" evidence="6">
    <location>
        <begin position="31"/>
        <end position="51"/>
    </location>
</feature>
<keyword evidence="3 6" id="KW-1133">Transmembrane helix</keyword>
<feature type="compositionally biased region" description="Polar residues" evidence="5">
    <location>
        <begin position="355"/>
        <end position="371"/>
    </location>
</feature>
<sequence>MAAEKAHGRRAEVLLRQHALALGGAFRLRNVVLLLLVFQTTSIVLLMRYSRTRASDGAPYLSSVAVLLAELLKLPICLAMTCATAGGLATLRDELLLHRRETLQCAVPAFAYTVQGNLLFFALACLEAPTYQVAYQTKTLFTALFSRLLLGRAIQPSQWLAVALLSIGTALVSDLRPAPRASAQPGSPLAGLAAVLGAAVLSASSSVYFERLLKKPAASAAAAAASLWVRNIQLGLFAAPLALLTVLANDGARVAEHGWLAGFDAVVWLIVLLNGLGGLLVAATMKYADNVVKCFAAALAILSGTVLSVPIFGFHLSFLFLLGSGCTIVATILYAWAPPLWSREPQLEAEGSSGGFPSSGQTALQEMQASSEAFQEKLPLFSAQYGSRT</sequence>
<evidence type="ECO:0000256" key="3">
    <source>
        <dbReference type="ARBA" id="ARBA00022989"/>
    </source>
</evidence>
<dbReference type="GO" id="GO:0000139">
    <property type="term" value="C:Golgi membrane"/>
    <property type="evidence" value="ECO:0007669"/>
    <property type="project" value="InterPro"/>
</dbReference>
<feature type="transmembrane region" description="Helical" evidence="6">
    <location>
        <begin position="221"/>
        <end position="247"/>
    </location>
</feature>
<feature type="transmembrane region" description="Helical" evidence="6">
    <location>
        <begin position="318"/>
        <end position="337"/>
    </location>
</feature>
<dbReference type="Pfam" id="PF04142">
    <property type="entry name" value="Nuc_sug_transp"/>
    <property type="match status" value="1"/>
</dbReference>
<dbReference type="SUPFAM" id="SSF103481">
    <property type="entry name" value="Multidrug resistance efflux transporter EmrE"/>
    <property type="match status" value="1"/>
</dbReference>
<feature type="transmembrane region" description="Helical" evidence="6">
    <location>
        <begin position="189"/>
        <end position="209"/>
    </location>
</feature>
<keyword evidence="4 6" id="KW-0472">Membrane</keyword>
<feature type="region of interest" description="Disordered" evidence="5">
    <location>
        <begin position="347"/>
        <end position="371"/>
    </location>
</feature>
<organism evidence="7 8">
    <name type="scientific">Prymnesium parvum</name>
    <name type="common">Toxic golden alga</name>
    <dbReference type="NCBI Taxonomy" id="97485"/>
    <lineage>
        <taxon>Eukaryota</taxon>
        <taxon>Haptista</taxon>
        <taxon>Haptophyta</taxon>
        <taxon>Prymnesiophyceae</taxon>
        <taxon>Prymnesiales</taxon>
        <taxon>Prymnesiaceae</taxon>
        <taxon>Prymnesium</taxon>
    </lineage>
</organism>
<evidence type="ECO:0000256" key="2">
    <source>
        <dbReference type="ARBA" id="ARBA00022692"/>
    </source>
</evidence>
<dbReference type="Proteomes" id="UP001515480">
    <property type="component" value="Unassembled WGS sequence"/>
</dbReference>
<evidence type="ECO:0000313" key="7">
    <source>
        <dbReference type="EMBL" id="KAL1503977.1"/>
    </source>
</evidence>
<dbReference type="EMBL" id="JBGBPQ010000020">
    <property type="protein sequence ID" value="KAL1503977.1"/>
    <property type="molecule type" value="Genomic_DNA"/>
</dbReference>
<evidence type="ECO:0000256" key="5">
    <source>
        <dbReference type="SAM" id="MobiDB-lite"/>
    </source>
</evidence>
<evidence type="ECO:0000256" key="6">
    <source>
        <dbReference type="SAM" id="Phobius"/>
    </source>
</evidence>
<reference evidence="7 8" key="1">
    <citation type="journal article" date="2024" name="Science">
        <title>Giant polyketide synthase enzymes in the biosynthesis of giant marine polyether toxins.</title>
        <authorList>
            <person name="Fallon T.R."/>
            <person name="Shende V.V."/>
            <person name="Wierzbicki I.H."/>
            <person name="Pendleton A.L."/>
            <person name="Watervoot N.F."/>
            <person name="Auber R.P."/>
            <person name="Gonzalez D.J."/>
            <person name="Wisecaver J.H."/>
            <person name="Moore B.S."/>
        </authorList>
    </citation>
    <scope>NUCLEOTIDE SEQUENCE [LARGE SCALE GENOMIC DNA]</scope>
    <source>
        <strain evidence="7 8">12B1</strain>
    </source>
</reference>
<protein>
    <recommendedName>
        <fullName evidence="9">UDP-galactose transporter</fullName>
    </recommendedName>
</protein>
<evidence type="ECO:0000313" key="8">
    <source>
        <dbReference type="Proteomes" id="UP001515480"/>
    </source>
</evidence>
<dbReference type="AlphaFoldDB" id="A0AB34IPJ4"/>
<gene>
    <name evidence="7" type="ORF">AB1Y20_010393</name>
</gene>
<keyword evidence="8" id="KW-1185">Reference proteome</keyword>
<accession>A0AB34IPJ4</accession>